<evidence type="ECO:0000256" key="1">
    <source>
        <dbReference type="SAM" id="Phobius"/>
    </source>
</evidence>
<keyword evidence="1" id="KW-0472">Membrane</keyword>
<name>A0A6S6S8G6_9GAMM</name>
<dbReference type="AlphaFoldDB" id="A0A6S6S8G6"/>
<gene>
    <name evidence="2" type="ORF">HELGO_WM10536</name>
</gene>
<protein>
    <submittedName>
        <fullName evidence="2">Uncharacterized protein</fullName>
    </submittedName>
</protein>
<organism evidence="2">
    <name type="scientific">uncultured Thiotrichaceae bacterium</name>
    <dbReference type="NCBI Taxonomy" id="298394"/>
    <lineage>
        <taxon>Bacteria</taxon>
        <taxon>Pseudomonadati</taxon>
        <taxon>Pseudomonadota</taxon>
        <taxon>Gammaproteobacteria</taxon>
        <taxon>Thiotrichales</taxon>
        <taxon>Thiotrichaceae</taxon>
        <taxon>environmental samples</taxon>
    </lineage>
</organism>
<dbReference type="EMBL" id="CACVAY010000009">
    <property type="protein sequence ID" value="CAA6801304.1"/>
    <property type="molecule type" value="Genomic_DNA"/>
</dbReference>
<accession>A0A6S6S8G6</accession>
<proteinExistence type="predicted"/>
<evidence type="ECO:0000313" key="2">
    <source>
        <dbReference type="EMBL" id="CAA6801304.1"/>
    </source>
</evidence>
<reference evidence="2" key="1">
    <citation type="submission" date="2020-01" db="EMBL/GenBank/DDBJ databases">
        <authorList>
            <person name="Meier V. D."/>
            <person name="Meier V D."/>
        </authorList>
    </citation>
    <scope>NUCLEOTIDE SEQUENCE</scope>
    <source>
        <strain evidence="2">HLG_WM_MAG_07</strain>
    </source>
</reference>
<feature type="transmembrane region" description="Helical" evidence="1">
    <location>
        <begin position="20"/>
        <end position="47"/>
    </location>
</feature>
<keyword evidence="1" id="KW-0812">Transmembrane</keyword>
<sequence>MTDKNANIVTAKQSRFAARVFNIGTIASVTVPFPLFIFWFGASMFVYALYRHHPNPRVGYYTQRGAYYYYGLSGLLIPILTFAPKTFFTDYWWALWGFCFLLVVPLAIIDIVKAGKEDWEDVEIPNTGINNDTITH</sequence>
<keyword evidence="1" id="KW-1133">Transmembrane helix</keyword>
<feature type="transmembrane region" description="Helical" evidence="1">
    <location>
        <begin position="67"/>
        <end position="84"/>
    </location>
</feature>
<feature type="transmembrane region" description="Helical" evidence="1">
    <location>
        <begin position="91"/>
        <end position="112"/>
    </location>
</feature>